<comment type="caution">
    <text evidence="2">The sequence shown here is derived from an EMBL/GenBank/DDBJ whole genome shotgun (WGS) entry which is preliminary data.</text>
</comment>
<feature type="region of interest" description="Disordered" evidence="1">
    <location>
        <begin position="213"/>
        <end position="263"/>
    </location>
</feature>
<feature type="compositionally biased region" description="Low complexity" evidence="1">
    <location>
        <begin position="15"/>
        <end position="31"/>
    </location>
</feature>
<accession>A0A9P4JR99</accession>
<sequence length="263" mass="28916">MADVRSLLRQERAARQQSSRPAKASAAPVPSGKKRKASDDTVEERKRNKTEEAKGLPASFFDRGADTVAQDADTPPAPLNDFTRPGGTQEQKNEAVTSAFTVPAVPNPTKPTPTGQDGPTETELAEMAAFERELLEMDTKPTVSAFAAGAVIEAAPMTAAELAAQAREDLSAQRDKAQVENEAEKEDAARMLEEEFDEMEGLEERARKLRERREALRVTSVQSKAQGVIPSEPVTHEEEDKSESDEDDDDDDDDWDGWRFRTT</sequence>
<organism evidence="2 3">
    <name type="scientific">Delitschia confertaspora ATCC 74209</name>
    <dbReference type="NCBI Taxonomy" id="1513339"/>
    <lineage>
        <taxon>Eukaryota</taxon>
        <taxon>Fungi</taxon>
        <taxon>Dikarya</taxon>
        <taxon>Ascomycota</taxon>
        <taxon>Pezizomycotina</taxon>
        <taxon>Dothideomycetes</taxon>
        <taxon>Pleosporomycetidae</taxon>
        <taxon>Pleosporales</taxon>
        <taxon>Delitschiaceae</taxon>
        <taxon>Delitschia</taxon>
    </lineage>
</organism>
<feature type="compositionally biased region" description="Polar residues" evidence="1">
    <location>
        <begin position="86"/>
        <end position="100"/>
    </location>
</feature>
<feature type="compositionally biased region" description="Basic and acidic residues" evidence="1">
    <location>
        <begin position="37"/>
        <end position="54"/>
    </location>
</feature>
<dbReference type="AlphaFoldDB" id="A0A9P4JR99"/>
<protein>
    <submittedName>
        <fullName evidence="2">Uncharacterized protein</fullName>
    </submittedName>
</protein>
<proteinExistence type="predicted"/>
<feature type="region of interest" description="Disordered" evidence="1">
    <location>
        <begin position="1"/>
        <end position="120"/>
    </location>
</feature>
<feature type="compositionally biased region" description="Acidic residues" evidence="1">
    <location>
        <begin position="240"/>
        <end position="255"/>
    </location>
</feature>
<evidence type="ECO:0000256" key="1">
    <source>
        <dbReference type="SAM" id="MobiDB-lite"/>
    </source>
</evidence>
<evidence type="ECO:0000313" key="2">
    <source>
        <dbReference type="EMBL" id="KAF2202931.1"/>
    </source>
</evidence>
<feature type="compositionally biased region" description="Basic and acidic residues" evidence="1">
    <location>
        <begin position="166"/>
        <end position="179"/>
    </location>
</feature>
<feature type="region of interest" description="Disordered" evidence="1">
    <location>
        <begin position="166"/>
        <end position="187"/>
    </location>
</feature>
<feature type="compositionally biased region" description="Basic and acidic residues" evidence="1">
    <location>
        <begin position="1"/>
        <end position="14"/>
    </location>
</feature>
<dbReference type="OrthoDB" id="77607at2759"/>
<dbReference type="EMBL" id="ML993919">
    <property type="protein sequence ID" value="KAF2202931.1"/>
    <property type="molecule type" value="Genomic_DNA"/>
</dbReference>
<evidence type="ECO:0000313" key="3">
    <source>
        <dbReference type="Proteomes" id="UP000799536"/>
    </source>
</evidence>
<gene>
    <name evidence="2" type="ORF">GQ43DRAFT_439294</name>
</gene>
<dbReference type="Proteomes" id="UP000799536">
    <property type="component" value="Unassembled WGS sequence"/>
</dbReference>
<reference evidence="2" key="1">
    <citation type="journal article" date="2020" name="Stud. Mycol.">
        <title>101 Dothideomycetes genomes: a test case for predicting lifestyles and emergence of pathogens.</title>
        <authorList>
            <person name="Haridas S."/>
            <person name="Albert R."/>
            <person name="Binder M."/>
            <person name="Bloem J."/>
            <person name="Labutti K."/>
            <person name="Salamov A."/>
            <person name="Andreopoulos B."/>
            <person name="Baker S."/>
            <person name="Barry K."/>
            <person name="Bills G."/>
            <person name="Bluhm B."/>
            <person name="Cannon C."/>
            <person name="Castanera R."/>
            <person name="Culley D."/>
            <person name="Daum C."/>
            <person name="Ezra D."/>
            <person name="Gonzalez J."/>
            <person name="Henrissat B."/>
            <person name="Kuo A."/>
            <person name="Liang C."/>
            <person name="Lipzen A."/>
            <person name="Lutzoni F."/>
            <person name="Magnuson J."/>
            <person name="Mondo S."/>
            <person name="Nolan M."/>
            <person name="Ohm R."/>
            <person name="Pangilinan J."/>
            <person name="Park H.-J."/>
            <person name="Ramirez L."/>
            <person name="Alfaro M."/>
            <person name="Sun H."/>
            <person name="Tritt A."/>
            <person name="Yoshinaga Y."/>
            <person name="Zwiers L.-H."/>
            <person name="Turgeon B."/>
            <person name="Goodwin S."/>
            <person name="Spatafora J."/>
            <person name="Crous P."/>
            <person name="Grigoriev I."/>
        </authorList>
    </citation>
    <scope>NUCLEOTIDE SEQUENCE</scope>
    <source>
        <strain evidence="2">ATCC 74209</strain>
    </source>
</reference>
<keyword evidence="3" id="KW-1185">Reference proteome</keyword>
<name>A0A9P4JR99_9PLEO</name>